<accession>A0A1H3BUW2</accession>
<dbReference type="InterPro" id="IPR013149">
    <property type="entry name" value="ADH-like_C"/>
</dbReference>
<evidence type="ECO:0000259" key="7">
    <source>
        <dbReference type="SMART" id="SM00829"/>
    </source>
</evidence>
<dbReference type="OrthoDB" id="3265141at2"/>
<evidence type="ECO:0000256" key="3">
    <source>
        <dbReference type="ARBA" id="ARBA00022723"/>
    </source>
</evidence>
<dbReference type="PANTHER" id="PTHR43350">
    <property type="entry name" value="NAD-DEPENDENT ALCOHOL DEHYDROGENASE"/>
    <property type="match status" value="1"/>
</dbReference>
<dbReference type="SUPFAM" id="SSF50129">
    <property type="entry name" value="GroES-like"/>
    <property type="match status" value="2"/>
</dbReference>
<dbReference type="EMBL" id="FNOK01000011">
    <property type="protein sequence ID" value="SDX45438.1"/>
    <property type="molecule type" value="Genomic_DNA"/>
</dbReference>
<reference evidence="9" key="1">
    <citation type="submission" date="2016-10" db="EMBL/GenBank/DDBJ databases">
        <authorList>
            <person name="Varghese N."/>
            <person name="Submissions S."/>
        </authorList>
    </citation>
    <scope>NUCLEOTIDE SEQUENCE [LARGE SCALE GENOMIC DNA]</scope>
    <source>
        <strain evidence="9">CGMCC 4.3530</strain>
    </source>
</reference>
<dbReference type="Gene3D" id="3.40.50.720">
    <property type="entry name" value="NAD(P)-binding Rossmann-like Domain"/>
    <property type="match status" value="1"/>
</dbReference>
<comment type="similarity">
    <text evidence="2 6">Belongs to the zinc-containing alcohol dehydrogenase family.</text>
</comment>
<dbReference type="Gene3D" id="3.90.180.10">
    <property type="entry name" value="Medium-chain alcohol dehydrogenases, catalytic domain"/>
    <property type="match status" value="1"/>
</dbReference>
<evidence type="ECO:0000256" key="1">
    <source>
        <dbReference type="ARBA" id="ARBA00001947"/>
    </source>
</evidence>
<gene>
    <name evidence="8" type="ORF">SAMN05216215_101164</name>
</gene>
<keyword evidence="5" id="KW-0560">Oxidoreductase</keyword>
<evidence type="ECO:0000256" key="2">
    <source>
        <dbReference type="ARBA" id="ARBA00008072"/>
    </source>
</evidence>
<dbReference type="SMART" id="SM00829">
    <property type="entry name" value="PKS_ER"/>
    <property type="match status" value="1"/>
</dbReference>
<dbReference type="InterPro" id="IPR020843">
    <property type="entry name" value="ER"/>
</dbReference>
<evidence type="ECO:0000313" key="8">
    <source>
        <dbReference type="EMBL" id="SDX45438.1"/>
    </source>
</evidence>
<evidence type="ECO:0000256" key="4">
    <source>
        <dbReference type="ARBA" id="ARBA00022833"/>
    </source>
</evidence>
<protein>
    <submittedName>
        <fullName evidence="8">Alcohol dehydrogenase</fullName>
    </submittedName>
</protein>
<name>A0A1H3BUW2_9PSEU</name>
<dbReference type="GO" id="GO:0016491">
    <property type="term" value="F:oxidoreductase activity"/>
    <property type="evidence" value="ECO:0007669"/>
    <property type="project" value="UniProtKB-KW"/>
</dbReference>
<dbReference type="SUPFAM" id="SSF51735">
    <property type="entry name" value="NAD(P)-binding Rossmann-fold domains"/>
    <property type="match status" value="1"/>
</dbReference>
<proteinExistence type="inferred from homology"/>
<evidence type="ECO:0000256" key="5">
    <source>
        <dbReference type="ARBA" id="ARBA00023002"/>
    </source>
</evidence>
<keyword evidence="9" id="KW-1185">Reference proteome</keyword>
<keyword evidence="4 6" id="KW-0862">Zinc</keyword>
<dbReference type="Pfam" id="PF00107">
    <property type="entry name" value="ADH_zinc_N"/>
    <property type="match status" value="1"/>
</dbReference>
<dbReference type="Pfam" id="PF08240">
    <property type="entry name" value="ADH_N"/>
    <property type="match status" value="1"/>
</dbReference>
<evidence type="ECO:0000313" key="9">
    <source>
        <dbReference type="Proteomes" id="UP000199529"/>
    </source>
</evidence>
<keyword evidence="3 6" id="KW-0479">Metal-binding</keyword>
<comment type="cofactor">
    <cofactor evidence="1 6">
        <name>Zn(2+)</name>
        <dbReference type="ChEBI" id="CHEBI:29105"/>
    </cofactor>
</comment>
<sequence>MEIRGAVLQECGRPGPWERSRPLAVTELDLDAPGPGELLVQLEAAGVCHSDLSVVDGNRVRPVPMLLGHEACGRVTEVGDGVTDLAVGQRVVLYFVPRCEECDACRAGGRALCSPGWAANGAGTLLSGARRLKWDGREVHHHCGVSGFATHAVVDRHSVVPVADDVPPEIGALLGCAVLTGGGAVKNAARIEPGEDVTVVGVGGVGMAAVLVALACGAGSVTVVDPLAGKRSRGLELGAAKALTPAEAVESGHKASVVVEASGNAKAFETAVSVTAPAGRTVSVGLASPEARSSISPLALVSETRTIIGSFLGSGLPAQDIPEYAALWRAGKLPVDQLVSGTIDLDDINHGMDELAAGRAMRQVIRF</sequence>
<dbReference type="PANTHER" id="PTHR43350:SF21">
    <property type="entry name" value="S-NITROSOMYCOTHIOL REDUCTASE MSCR"/>
    <property type="match status" value="1"/>
</dbReference>
<organism evidence="8 9">
    <name type="scientific">Saccharopolyspora shandongensis</name>
    <dbReference type="NCBI Taxonomy" id="418495"/>
    <lineage>
        <taxon>Bacteria</taxon>
        <taxon>Bacillati</taxon>
        <taxon>Actinomycetota</taxon>
        <taxon>Actinomycetes</taxon>
        <taxon>Pseudonocardiales</taxon>
        <taxon>Pseudonocardiaceae</taxon>
        <taxon>Saccharopolyspora</taxon>
    </lineage>
</organism>
<dbReference type="Proteomes" id="UP000199529">
    <property type="component" value="Unassembled WGS sequence"/>
</dbReference>
<dbReference type="PROSITE" id="PS00059">
    <property type="entry name" value="ADH_ZINC"/>
    <property type="match status" value="1"/>
</dbReference>
<dbReference type="InterPro" id="IPR002328">
    <property type="entry name" value="ADH_Zn_CS"/>
</dbReference>
<dbReference type="GO" id="GO:0008270">
    <property type="term" value="F:zinc ion binding"/>
    <property type="evidence" value="ECO:0007669"/>
    <property type="project" value="InterPro"/>
</dbReference>
<dbReference type="STRING" id="418495.SAMN05216215_101164"/>
<dbReference type="AlphaFoldDB" id="A0A1H3BUW2"/>
<dbReference type="InterPro" id="IPR036291">
    <property type="entry name" value="NAD(P)-bd_dom_sf"/>
</dbReference>
<evidence type="ECO:0000256" key="6">
    <source>
        <dbReference type="RuleBase" id="RU361277"/>
    </source>
</evidence>
<feature type="domain" description="Enoyl reductase (ER)" evidence="7">
    <location>
        <begin position="19"/>
        <end position="365"/>
    </location>
</feature>
<dbReference type="InterPro" id="IPR011032">
    <property type="entry name" value="GroES-like_sf"/>
</dbReference>
<dbReference type="InterPro" id="IPR013154">
    <property type="entry name" value="ADH-like_N"/>
</dbReference>
<dbReference type="RefSeq" id="WP_093265565.1">
    <property type="nucleotide sequence ID" value="NZ_FNOK01000011.1"/>
</dbReference>